<dbReference type="Proteomes" id="UP000273083">
    <property type="component" value="Unassembled WGS sequence"/>
</dbReference>
<gene>
    <name evidence="1" type="ORF">EDD66_102327</name>
</gene>
<evidence type="ECO:0000313" key="2">
    <source>
        <dbReference type="Proteomes" id="UP000273083"/>
    </source>
</evidence>
<protein>
    <submittedName>
        <fullName evidence="1">Uncharacterized protein</fullName>
    </submittedName>
</protein>
<accession>A0A3N1XZJ8</accession>
<proteinExistence type="predicted"/>
<name>A0A3N1XZJ8_9FIRM</name>
<reference evidence="1 2" key="1">
    <citation type="submission" date="2018-11" db="EMBL/GenBank/DDBJ databases">
        <title>Genomic Encyclopedia of Type Strains, Phase IV (KMG-IV): sequencing the most valuable type-strain genomes for metagenomic binning, comparative biology and taxonomic classification.</title>
        <authorList>
            <person name="Goeker M."/>
        </authorList>
    </citation>
    <scope>NUCLEOTIDE SEQUENCE [LARGE SCALE GENOMIC DNA]</scope>
    <source>
        <strain evidence="1 2">DSM 26537</strain>
    </source>
</reference>
<keyword evidence="2" id="KW-1185">Reference proteome</keyword>
<sequence>MVILACATRAEIKAVSPLWLSKLNVTGGPTTFTRALPARSSVTAADAVKTLVPLLPLSSKAMVGDAAAPSTATHQSK</sequence>
<evidence type="ECO:0000313" key="1">
    <source>
        <dbReference type="EMBL" id="ROR30672.1"/>
    </source>
</evidence>
<comment type="caution">
    <text evidence="1">The sequence shown here is derived from an EMBL/GenBank/DDBJ whole genome shotgun (WGS) entry which is preliminary data.</text>
</comment>
<dbReference type="EMBL" id="RJVG01000002">
    <property type="protein sequence ID" value="ROR30672.1"/>
    <property type="molecule type" value="Genomic_DNA"/>
</dbReference>
<dbReference type="AlphaFoldDB" id="A0A3N1XZJ8"/>
<organism evidence="1 2">
    <name type="scientific">Mobilisporobacter senegalensis</name>
    <dbReference type="NCBI Taxonomy" id="1329262"/>
    <lineage>
        <taxon>Bacteria</taxon>
        <taxon>Bacillati</taxon>
        <taxon>Bacillota</taxon>
        <taxon>Clostridia</taxon>
        <taxon>Lachnospirales</taxon>
        <taxon>Lachnospiraceae</taxon>
        <taxon>Mobilisporobacter</taxon>
    </lineage>
</organism>